<organism evidence="2 3">
    <name type="scientific">Nannospalax galili</name>
    <name type="common">Northern Israeli blind subterranean mole rat</name>
    <name type="synonym">Spalax galili</name>
    <dbReference type="NCBI Taxonomy" id="1026970"/>
    <lineage>
        <taxon>Eukaryota</taxon>
        <taxon>Metazoa</taxon>
        <taxon>Chordata</taxon>
        <taxon>Craniata</taxon>
        <taxon>Vertebrata</taxon>
        <taxon>Euteleostomi</taxon>
        <taxon>Mammalia</taxon>
        <taxon>Eutheria</taxon>
        <taxon>Euarchontoglires</taxon>
        <taxon>Glires</taxon>
        <taxon>Rodentia</taxon>
        <taxon>Myomorpha</taxon>
        <taxon>Muroidea</taxon>
        <taxon>Spalacidae</taxon>
        <taxon>Spalacinae</taxon>
        <taxon>Nannospalax</taxon>
    </lineage>
</organism>
<name>A0A8C6RYM9_NANGA</name>
<evidence type="ECO:0000313" key="3">
    <source>
        <dbReference type="Proteomes" id="UP000694381"/>
    </source>
</evidence>
<dbReference type="GeneTree" id="ENSGT00950000183224"/>
<reference evidence="2" key="2">
    <citation type="submission" date="2025-09" db="UniProtKB">
        <authorList>
            <consortium name="Ensembl"/>
        </authorList>
    </citation>
    <scope>IDENTIFICATION</scope>
</reference>
<dbReference type="Ensembl" id="ENSNGAT00000030586.1">
    <property type="protein sequence ID" value="ENSNGAP00000024874.1"/>
    <property type="gene ID" value="ENSNGAG00000022995.1"/>
</dbReference>
<feature type="chain" id="PRO_5034119489" evidence="1">
    <location>
        <begin position="21"/>
        <end position="90"/>
    </location>
</feature>
<keyword evidence="1" id="KW-0732">Signal</keyword>
<protein>
    <submittedName>
        <fullName evidence="2">Predicted gene 5485</fullName>
    </submittedName>
</protein>
<proteinExistence type="predicted"/>
<evidence type="ECO:0000256" key="1">
    <source>
        <dbReference type="SAM" id="SignalP"/>
    </source>
</evidence>
<reference evidence="2" key="1">
    <citation type="submission" date="2025-08" db="UniProtKB">
        <authorList>
            <consortium name="Ensembl"/>
        </authorList>
    </citation>
    <scope>IDENTIFICATION</scope>
</reference>
<dbReference type="Proteomes" id="UP000694381">
    <property type="component" value="Unassembled WGS sequence"/>
</dbReference>
<feature type="signal peptide" evidence="1">
    <location>
        <begin position="1"/>
        <end position="20"/>
    </location>
</feature>
<evidence type="ECO:0000313" key="2">
    <source>
        <dbReference type="Ensembl" id="ENSNGAP00000024874.1"/>
    </source>
</evidence>
<keyword evidence="3" id="KW-1185">Reference proteome</keyword>
<sequence length="90" mass="10197">MAYKLLQIAVCSTLLTGVLGAPFLLEDPANQFLHLKRHVHLQDFWDPENSPNEWGITLLDQARETWTSLKATAHHYFGMNTIAFDVSTAQ</sequence>
<dbReference type="AlphaFoldDB" id="A0A8C6RYM9"/>
<accession>A0A8C6RYM9</accession>
<dbReference type="OMA" id="GYTIQEQ"/>